<comment type="caution">
    <text evidence="1">The sequence shown here is derived from an EMBL/GenBank/DDBJ whole genome shotgun (WGS) entry which is preliminary data.</text>
</comment>
<organism evidence="1 2">
    <name type="scientific">Nonomuraea antimicrobica</name>
    <dbReference type="NCBI Taxonomy" id="561173"/>
    <lineage>
        <taxon>Bacteria</taxon>
        <taxon>Bacillati</taxon>
        <taxon>Actinomycetota</taxon>
        <taxon>Actinomycetes</taxon>
        <taxon>Streptosporangiales</taxon>
        <taxon>Streptosporangiaceae</taxon>
        <taxon>Nonomuraea</taxon>
    </lineage>
</organism>
<evidence type="ECO:0000313" key="2">
    <source>
        <dbReference type="Proteomes" id="UP001500902"/>
    </source>
</evidence>
<proteinExistence type="predicted"/>
<reference evidence="2" key="1">
    <citation type="journal article" date="2019" name="Int. J. Syst. Evol. Microbiol.">
        <title>The Global Catalogue of Microorganisms (GCM) 10K type strain sequencing project: providing services to taxonomists for standard genome sequencing and annotation.</title>
        <authorList>
            <consortium name="The Broad Institute Genomics Platform"/>
            <consortium name="The Broad Institute Genome Sequencing Center for Infectious Disease"/>
            <person name="Wu L."/>
            <person name="Ma J."/>
        </authorList>
    </citation>
    <scope>NUCLEOTIDE SEQUENCE [LARGE SCALE GENOMIC DNA]</scope>
    <source>
        <strain evidence="2">JCM 16904</strain>
    </source>
</reference>
<dbReference type="EMBL" id="BAAAZP010000081">
    <property type="protein sequence ID" value="GAA3673304.1"/>
    <property type="molecule type" value="Genomic_DNA"/>
</dbReference>
<dbReference type="Proteomes" id="UP001500902">
    <property type="component" value="Unassembled WGS sequence"/>
</dbReference>
<protein>
    <submittedName>
        <fullName evidence="1">Uncharacterized protein</fullName>
    </submittedName>
</protein>
<accession>A0ABP7C0I3</accession>
<evidence type="ECO:0000313" key="1">
    <source>
        <dbReference type="EMBL" id="GAA3673304.1"/>
    </source>
</evidence>
<sequence>MYSGDATPASVITELKKMITAIETGINDDLAAHGVEIAGLRHQINDCFTSAHNQVLERFDSLRIDLMHLKLILEQQLKSSA</sequence>
<gene>
    <name evidence="1" type="ORF">GCM10022224_041930</name>
</gene>
<name>A0ABP7C0I3_9ACTN</name>
<keyword evidence="2" id="KW-1185">Reference proteome</keyword>